<dbReference type="PANTHER" id="PTHR11079:SF202">
    <property type="entry name" value="TRNA-SPECIFIC ADENOSINE DEAMINASE"/>
    <property type="match status" value="1"/>
</dbReference>
<dbReference type="Proteomes" id="UP000280726">
    <property type="component" value="Unassembled WGS sequence"/>
</dbReference>
<dbReference type="PROSITE" id="PS51747">
    <property type="entry name" value="CYT_DCMP_DEAMINASES_2"/>
    <property type="match status" value="1"/>
</dbReference>
<comment type="caution">
    <text evidence="2">The sequence shown here is derived from an EMBL/GenBank/DDBJ whole genome shotgun (WGS) entry which is preliminary data.</text>
</comment>
<sequence length="166" mass="17507">MTTTRSAELTPQDEAHLRTALRVAVEAKAAGKHPFGAIVVDGDGRVVASRGNNALLPDGDPTQHAELLALSDAARAIGPDGMGHATLFTSAEPCVMCTGAGYWTGVGRIVYALSEVRLLELTGAHPENPTFSFPCREVLARGQREVAVSGPHLEDEAAEPHVGFWV</sequence>
<protein>
    <submittedName>
        <fullName evidence="2">tRNA(Arg) A34 adenosine deaminase TadA</fullName>
    </submittedName>
</protein>
<proteinExistence type="predicted"/>
<evidence type="ECO:0000313" key="3">
    <source>
        <dbReference type="Proteomes" id="UP000280726"/>
    </source>
</evidence>
<dbReference type="RefSeq" id="WP_123918108.1">
    <property type="nucleotide sequence ID" value="NZ_RKRA01000001.1"/>
</dbReference>
<dbReference type="EMBL" id="RKRA01000001">
    <property type="protein sequence ID" value="RPF28098.1"/>
    <property type="molecule type" value="Genomic_DNA"/>
</dbReference>
<gene>
    <name evidence="2" type="ORF">EDD32_2607</name>
</gene>
<dbReference type="GO" id="GO:0002100">
    <property type="term" value="P:tRNA wobble adenosine to inosine editing"/>
    <property type="evidence" value="ECO:0007669"/>
    <property type="project" value="TreeGrafter"/>
</dbReference>
<evidence type="ECO:0000313" key="2">
    <source>
        <dbReference type="EMBL" id="RPF28098.1"/>
    </source>
</evidence>
<keyword evidence="3" id="KW-1185">Reference proteome</keyword>
<reference evidence="2 3" key="1">
    <citation type="submission" date="2018-11" db="EMBL/GenBank/DDBJ databases">
        <title>Sequencing the genomes of 1000 actinobacteria strains.</title>
        <authorList>
            <person name="Klenk H.-P."/>
        </authorList>
    </citation>
    <scope>NUCLEOTIDE SEQUENCE [LARGE SCALE GENOMIC DNA]</scope>
    <source>
        <strain evidence="2 3">DSM 14418</strain>
    </source>
</reference>
<organism evidence="2 3">
    <name type="scientific">Georgenia muralis</name>
    <dbReference type="NCBI Taxonomy" id="154117"/>
    <lineage>
        <taxon>Bacteria</taxon>
        <taxon>Bacillati</taxon>
        <taxon>Actinomycetota</taxon>
        <taxon>Actinomycetes</taxon>
        <taxon>Micrococcales</taxon>
        <taxon>Bogoriellaceae</taxon>
        <taxon>Georgenia</taxon>
    </lineage>
</organism>
<dbReference type="PANTHER" id="PTHR11079">
    <property type="entry name" value="CYTOSINE DEAMINASE FAMILY MEMBER"/>
    <property type="match status" value="1"/>
</dbReference>
<dbReference type="SUPFAM" id="SSF53927">
    <property type="entry name" value="Cytidine deaminase-like"/>
    <property type="match status" value="1"/>
</dbReference>
<dbReference type="Pfam" id="PF00383">
    <property type="entry name" value="dCMP_cyt_deam_1"/>
    <property type="match status" value="1"/>
</dbReference>
<dbReference type="InterPro" id="IPR016193">
    <property type="entry name" value="Cytidine_deaminase-like"/>
</dbReference>
<accession>A0A3N4ZRE2</accession>
<dbReference type="GO" id="GO:0052717">
    <property type="term" value="F:tRNA-specific adenosine-34 deaminase activity"/>
    <property type="evidence" value="ECO:0007669"/>
    <property type="project" value="TreeGrafter"/>
</dbReference>
<dbReference type="AlphaFoldDB" id="A0A3N4ZRE2"/>
<dbReference type="InterPro" id="IPR002125">
    <property type="entry name" value="CMP_dCMP_dom"/>
</dbReference>
<name>A0A3N4ZRE2_9MICO</name>
<dbReference type="OrthoDB" id="9802676at2"/>
<dbReference type="Gene3D" id="3.40.140.10">
    <property type="entry name" value="Cytidine Deaminase, domain 2"/>
    <property type="match status" value="1"/>
</dbReference>
<evidence type="ECO:0000259" key="1">
    <source>
        <dbReference type="PROSITE" id="PS51747"/>
    </source>
</evidence>
<dbReference type="CDD" id="cd01285">
    <property type="entry name" value="nucleoside_deaminase"/>
    <property type="match status" value="1"/>
</dbReference>
<feature type="domain" description="CMP/dCMP-type deaminase" evidence="1">
    <location>
        <begin position="11"/>
        <end position="135"/>
    </location>
</feature>